<dbReference type="Proteomes" id="UP000028926">
    <property type="component" value="Chromosome"/>
</dbReference>
<dbReference type="HOGENOM" id="CLU_835980_0_0_5"/>
<keyword evidence="3" id="KW-1185">Reference proteome</keyword>
<feature type="transmembrane region" description="Helical" evidence="1">
    <location>
        <begin position="20"/>
        <end position="43"/>
    </location>
</feature>
<evidence type="ECO:0000256" key="1">
    <source>
        <dbReference type="SAM" id="Phobius"/>
    </source>
</evidence>
<name>A0A077B169_9PROT</name>
<dbReference type="AlphaFoldDB" id="A0A077B169"/>
<evidence type="ECO:0000313" key="3">
    <source>
        <dbReference type="Proteomes" id="UP000028926"/>
    </source>
</evidence>
<keyword evidence="1" id="KW-1133">Transmembrane helix</keyword>
<dbReference type="eggNOG" id="COG0790">
    <property type="taxonomic scope" value="Bacteria"/>
</dbReference>
<protein>
    <submittedName>
        <fullName evidence="2">Uncharacterized protein</fullName>
    </submittedName>
</protein>
<keyword evidence="1" id="KW-0812">Transmembrane</keyword>
<organism evidence="2 3">
    <name type="scientific">Candidatus Odyssella acanthamoebae</name>
    <dbReference type="NCBI Taxonomy" id="91604"/>
    <lineage>
        <taxon>Bacteria</taxon>
        <taxon>Pseudomonadati</taxon>
        <taxon>Pseudomonadota</taxon>
        <taxon>Alphaproteobacteria</taxon>
        <taxon>Holosporales</taxon>
        <taxon>Candidatus Paracaedibacteraceae</taxon>
        <taxon>Candidatus Odyssella</taxon>
    </lineage>
</organism>
<sequence length="332" mass="39018">MFTRYYEYFISDLINPEKGFWWEGFPLLAKIFVLISLKTLLLAGVINGFRQQKFAFSKLFVACSSVFFLWEVLNNFGSIHYKRLFNLKDYLSYVENNPSRPQAVSMDKIKLLSLELVKAIQVKDEAIFEDHAPYTVEEYLIEVLVGKEKLEDTEAYDALINSIQTVLKNIDAYKKDYKGFISKFLDEKQFKKLFEELVSPPKFWHKIPEIYQEEIILDGWFPSLKNYLANSSTASLEVFDLPQQLNEKYLHIAHLLKNQFDRYTVKNHVISFEDQAVANEYHQALEDIHRLEKAIEIKDETIDKEAQERREAAIKKLGREKVEEIENTLNSL</sequence>
<dbReference type="KEGG" id="paca:ID47_08110"/>
<dbReference type="EMBL" id="CP008941">
    <property type="protein sequence ID" value="AIK96695.1"/>
    <property type="molecule type" value="Genomic_DNA"/>
</dbReference>
<reference evidence="2 3" key="1">
    <citation type="submission" date="2014-07" db="EMBL/GenBank/DDBJ databases">
        <title>Comparative genomic insights into amoeba endosymbionts belonging to the families of Holosporaceae and Candidatus Midichloriaceae within Rickettsiales.</title>
        <authorList>
            <person name="Wang Z."/>
            <person name="Wu M."/>
        </authorList>
    </citation>
    <scope>NUCLEOTIDE SEQUENCE [LARGE SCALE GENOMIC DNA]</scope>
    <source>
        <strain evidence="2">PRA3</strain>
    </source>
</reference>
<evidence type="ECO:0000313" key="2">
    <source>
        <dbReference type="EMBL" id="AIK96695.1"/>
    </source>
</evidence>
<feature type="transmembrane region" description="Helical" evidence="1">
    <location>
        <begin position="55"/>
        <end position="73"/>
    </location>
</feature>
<gene>
    <name evidence="2" type="ORF">ID47_08110</name>
</gene>
<accession>A0A077B169</accession>
<proteinExistence type="predicted"/>
<keyword evidence="1" id="KW-0472">Membrane</keyword>